<keyword evidence="2" id="KW-0472">Membrane</keyword>
<evidence type="ECO:0000256" key="2">
    <source>
        <dbReference type="SAM" id="Phobius"/>
    </source>
</evidence>
<reference evidence="3" key="1">
    <citation type="journal article" date="2022" name="Plant J.">
        <title>Strategies of tolerance reflected in two North American maple genomes.</title>
        <authorList>
            <person name="McEvoy S.L."/>
            <person name="Sezen U.U."/>
            <person name="Trouern-Trend A."/>
            <person name="McMahon S.M."/>
            <person name="Schaberg P.G."/>
            <person name="Yang J."/>
            <person name="Wegrzyn J.L."/>
            <person name="Swenson N.G."/>
        </authorList>
    </citation>
    <scope>NUCLEOTIDE SEQUENCE</scope>
    <source>
        <strain evidence="3">NS2018</strain>
    </source>
</reference>
<evidence type="ECO:0000313" key="4">
    <source>
        <dbReference type="Proteomes" id="UP001168877"/>
    </source>
</evidence>
<organism evidence="3 4">
    <name type="scientific">Acer saccharum</name>
    <name type="common">Sugar maple</name>
    <dbReference type="NCBI Taxonomy" id="4024"/>
    <lineage>
        <taxon>Eukaryota</taxon>
        <taxon>Viridiplantae</taxon>
        <taxon>Streptophyta</taxon>
        <taxon>Embryophyta</taxon>
        <taxon>Tracheophyta</taxon>
        <taxon>Spermatophyta</taxon>
        <taxon>Magnoliopsida</taxon>
        <taxon>eudicotyledons</taxon>
        <taxon>Gunneridae</taxon>
        <taxon>Pentapetalae</taxon>
        <taxon>rosids</taxon>
        <taxon>malvids</taxon>
        <taxon>Sapindales</taxon>
        <taxon>Sapindaceae</taxon>
        <taxon>Hippocastanoideae</taxon>
        <taxon>Acereae</taxon>
        <taxon>Acer</taxon>
    </lineage>
</organism>
<evidence type="ECO:0000256" key="1">
    <source>
        <dbReference type="SAM" id="MobiDB-lite"/>
    </source>
</evidence>
<keyword evidence="4" id="KW-1185">Reference proteome</keyword>
<dbReference type="Proteomes" id="UP001168877">
    <property type="component" value="Unassembled WGS sequence"/>
</dbReference>
<feature type="region of interest" description="Disordered" evidence="1">
    <location>
        <begin position="98"/>
        <end position="119"/>
    </location>
</feature>
<feature type="transmembrane region" description="Helical" evidence="2">
    <location>
        <begin position="127"/>
        <end position="149"/>
    </location>
</feature>
<reference evidence="3" key="2">
    <citation type="submission" date="2023-06" db="EMBL/GenBank/DDBJ databases">
        <authorList>
            <person name="Swenson N.G."/>
            <person name="Wegrzyn J.L."/>
            <person name="Mcevoy S.L."/>
        </authorList>
    </citation>
    <scope>NUCLEOTIDE SEQUENCE</scope>
    <source>
        <strain evidence="3">NS2018</strain>
        <tissue evidence="3">Leaf</tissue>
    </source>
</reference>
<dbReference type="EMBL" id="JAUESC010000388">
    <property type="protein sequence ID" value="KAK0570536.1"/>
    <property type="molecule type" value="Genomic_DNA"/>
</dbReference>
<proteinExistence type="predicted"/>
<name>A0AA39V658_ACESA</name>
<protein>
    <submittedName>
        <fullName evidence="3">Uncharacterized protein</fullName>
    </submittedName>
</protein>
<comment type="caution">
    <text evidence="3">The sequence shown here is derived from an EMBL/GenBank/DDBJ whole genome shotgun (WGS) entry which is preliminary data.</text>
</comment>
<gene>
    <name evidence="3" type="ORF">LWI29_002919</name>
</gene>
<accession>A0AA39V658</accession>
<keyword evidence="2" id="KW-1133">Transmembrane helix</keyword>
<evidence type="ECO:0000313" key="3">
    <source>
        <dbReference type="EMBL" id="KAK0570536.1"/>
    </source>
</evidence>
<dbReference type="AlphaFoldDB" id="A0AA39V658"/>
<sequence length="211" mass="24250">MFMALRVLGTTSSSKRMAVISPVSNFTVVPRHGPRFASLAICTSVFGKGFTQLGPRCASAAACVAVQVRGVPQLRMQCASTSTCTTVHVRGVPRSRPCMGQRWHERTQRSEVRTEANSHRRRRHRHLQLVAVQLIGPQFFFFIAGLQFVRFKKKKKKKKKIEKIRTIKWKRMRGENLLNTEKKNEKMRTIEWERMRGEKLWKWNTAGGVVA</sequence>
<feature type="compositionally biased region" description="Basic and acidic residues" evidence="1">
    <location>
        <begin position="102"/>
        <end position="118"/>
    </location>
</feature>
<keyword evidence="2" id="KW-0812">Transmembrane</keyword>